<evidence type="ECO:0000256" key="5">
    <source>
        <dbReference type="ARBA" id="ARBA00022741"/>
    </source>
</evidence>
<reference evidence="14 15" key="1">
    <citation type="submission" date="2019-03" db="EMBL/GenBank/DDBJ databases">
        <title>Metabolic potential of uncultured bacteria and archaea associated with petroleum seepage in deep-sea sediments.</title>
        <authorList>
            <person name="Dong X."/>
            <person name="Hubert C."/>
        </authorList>
    </citation>
    <scope>NUCLEOTIDE SEQUENCE [LARGE SCALE GENOMIC DNA]</scope>
    <source>
        <strain evidence="14">E44_bin92</strain>
    </source>
</reference>
<accession>A0A523QJN1</accession>
<evidence type="ECO:0000313" key="14">
    <source>
        <dbReference type="EMBL" id="TES85907.1"/>
    </source>
</evidence>
<comment type="catalytic activity">
    <reaction evidence="10">
        <text>glycerol + ATP = sn-glycerol 3-phosphate + ADP + H(+)</text>
        <dbReference type="Rhea" id="RHEA:21644"/>
        <dbReference type="ChEBI" id="CHEBI:15378"/>
        <dbReference type="ChEBI" id="CHEBI:17754"/>
        <dbReference type="ChEBI" id="CHEBI:30616"/>
        <dbReference type="ChEBI" id="CHEBI:57597"/>
        <dbReference type="ChEBI" id="CHEBI:456216"/>
        <dbReference type="EC" id="2.7.1.30"/>
    </reaction>
</comment>
<feature type="domain" description="Carbohydrate kinase FGGY C-terminal" evidence="13">
    <location>
        <begin position="262"/>
        <end position="448"/>
    </location>
</feature>
<keyword evidence="8" id="KW-0067">ATP-binding</keyword>
<evidence type="ECO:0000259" key="12">
    <source>
        <dbReference type="Pfam" id="PF00370"/>
    </source>
</evidence>
<dbReference type="InterPro" id="IPR018483">
    <property type="entry name" value="Carb_kinase_FGGY_CS"/>
</dbReference>
<evidence type="ECO:0000256" key="8">
    <source>
        <dbReference type="ARBA" id="ARBA00022840"/>
    </source>
</evidence>
<dbReference type="InterPro" id="IPR043129">
    <property type="entry name" value="ATPase_NBD"/>
</dbReference>
<dbReference type="SUPFAM" id="SSF53067">
    <property type="entry name" value="Actin-like ATPase domain"/>
    <property type="match status" value="2"/>
</dbReference>
<keyword evidence="6 11" id="KW-0418">Kinase</keyword>
<dbReference type="NCBIfam" id="NF000756">
    <property type="entry name" value="PRK00047.1"/>
    <property type="match status" value="1"/>
</dbReference>
<dbReference type="PIRSF" id="PIRSF000538">
    <property type="entry name" value="GlpK"/>
    <property type="match status" value="1"/>
</dbReference>
<protein>
    <recommendedName>
        <fullName evidence="3">glycerol kinase</fullName>
        <ecNumber evidence="3">2.7.1.30</ecNumber>
    </recommendedName>
    <alternativeName>
        <fullName evidence="9">ATP:glycerol 3-phosphotransferase</fullName>
    </alternativeName>
</protein>
<dbReference type="Pfam" id="PF02782">
    <property type="entry name" value="FGGY_C"/>
    <property type="match status" value="1"/>
</dbReference>
<dbReference type="InterPro" id="IPR005999">
    <property type="entry name" value="Glycerol_kin"/>
</dbReference>
<dbReference type="InterPro" id="IPR018484">
    <property type="entry name" value="FGGY_N"/>
</dbReference>
<evidence type="ECO:0000313" key="15">
    <source>
        <dbReference type="Proteomes" id="UP000320781"/>
    </source>
</evidence>
<dbReference type="PANTHER" id="PTHR10196">
    <property type="entry name" value="SUGAR KINASE"/>
    <property type="match status" value="1"/>
</dbReference>
<dbReference type="FunFam" id="3.30.420.40:FF:000007">
    <property type="entry name" value="Glycerol kinase"/>
    <property type="match status" value="1"/>
</dbReference>
<proteinExistence type="inferred from homology"/>
<evidence type="ECO:0000256" key="9">
    <source>
        <dbReference type="ARBA" id="ARBA00043149"/>
    </source>
</evidence>
<feature type="non-terminal residue" evidence="14">
    <location>
        <position position="500"/>
    </location>
</feature>
<dbReference type="PROSITE" id="PS00445">
    <property type="entry name" value="FGGY_KINASES_2"/>
    <property type="match status" value="1"/>
</dbReference>
<evidence type="ECO:0000259" key="13">
    <source>
        <dbReference type="Pfam" id="PF02782"/>
    </source>
</evidence>
<evidence type="ECO:0000256" key="2">
    <source>
        <dbReference type="ARBA" id="ARBA00009156"/>
    </source>
</evidence>
<evidence type="ECO:0000256" key="4">
    <source>
        <dbReference type="ARBA" id="ARBA00022679"/>
    </source>
</evidence>
<keyword evidence="7" id="KW-0319">Glycerol metabolism</keyword>
<evidence type="ECO:0000256" key="10">
    <source>
        <dbReference type="ARBA" id="ARBA00052101"/>
    </source>
</evidence>
<dbReference type="EMBL" id="SOKU01000155">
    <property type="protein sequence ID" value="TES85907.1"/>
    <property type="molecule type" value="Genomic_DNA"/>
</dbReference>
<dbReference type="GO" id="GO:0004370">
    <property type="term" value="F:glycerol kinase activity"/>
    <property type="evidence" value="ECO:0007669"/>
    <property type="project" value="UniProtKB-EC"/>
</dbReference>
<comment type="caution">
    <text evidence="14">The sequence shown here is derived from an EMBL/GenBank/DDBJ whole genome shotgun (WGS) entry which is preliminary data.</text>
</comment>
<comment type="similarity">
    <text evidence="2 11">Belongs to the FGGY kinase family.</text>
</comment>
<gene>
    <name evidence="14" type="primary">glpK</name>
    <name evidence="14" type="ORF">E3J95_03320</name>
</gene>
<evidence type="ECO:0000256" key="11">
    <source>
        <dbReference type="RuleBase" id="RU003733"/>
    </source>
</evidence>
<evidence type="ECO:0000256" key="7">
    <source>
        <dbReference type="ARBA" id="ARBA00022798"/>
    </source>
</evidence>
<dbReference type="InterPro" id="IPR018485">
    <property type="entry name" value="FGGY_C"/>
</dbReference>
<evidence type="ECO:0000256" key="6">
    <source>
        <dbReference type="ARBA" id="ARBA00022777"/>
    </source>
</evidence>
<dbReference type="PROSITE" id="PS00933">
    <property type="entry name" value="FGGY_KINASES_1"/>
    <property type="match status" value="1"/>
</dbReference>
<dbReference type="AlphaFoldDB" id="A0A523QJN1"/>
<name>A0A523QJN1_UNCAE</name>
<evidence type="ECO:0000256" key="1">
    <source>
        <dbReference type="ARBA" id="ARBA00005190"/>
    </source>
</evidence>
<dbReference type="GO" id="GO:0005524">
    <property type="term" value="F:ATP binding"/>
    <property type="evidence" value="ECO:0007669"/>
    <property type="project" value="UniProtKB-KW"/>
</dbReference>
<dbReference type="GO" id="GO:0006071">
    <property type="term" value="P:glycerol metabolic process"/>
    <property type="evidence" value="ECO:0007669"/>
    <property type="project" value="UniProtKB-KW"/>
</dbReference>
<dbReference type="EC" id="2.7.1.30" evidence="3"/>
<dbReference type="GO" id="GO:0006072">
    <property type="term" value="P:glycerol-3-phosphate metabolic process"/>
    <property type="evidence" value="ECO:0007669"/>
    <property type="project" value="InterPro"/>
</dbReference>
<dbReference type="InterPro" id="IPR000577">
    <property type="entry name" value="Carb_kinase_FGGY"/>
</dbReference>
<comment type="pathway">
    <text evidence="1">Polyol metabolism; glycerol degradation via glycerol kinase pathway; sn-glycerol 3-phosphate from glycerol: step 1/1.</text>
</comment>
<dbReference type="Gene3D" id="3.30.420.40">
    <property type="match status" value="2"/>
</dbReference>
<dbReference type="GO" id="GO:0005829">
    <property type="term" value="C:cytosol"/>
    <property type="evidence" value="ECO:0007669"/>
    <property type="project" value="TreeGrafter"/>
</dbReference>
<organism evidence="14 15">
    <name type="scientific">Aerophobetes bacterium</name>
    <dbReference type="NCBI Taxonomy" id="2030807"/>
    <lineage>
        <taxon>Bacteria</taxon>
        <taxon>Candidatus Aerophobota</taxon>
    </lineage>
</organism>
<dbReference type="NCBIfam" id="TIGR01311">
    <property type="entry name" value="glycerol_kin"/>
    <property type="match status" value="1"/>
</dbReference>
<feature type="domain" description="Carbohydrate kinase FGGY N-terminal" evidence="12">
    <location>
        <begin position="5"/>
        <end position="252"/>
    </location>
</feature>
<dbReference type="FunFam" id="3.30.420.40:FF:000008">
    <property type="entry name" value="Glycerol kinase"/>
    <property type="match status" value="1"/>
</dbReference>
<evidence type="ECO:0000256" key="3">
    <source>
        <dbReference type="ARBA" id="ARBA00012099"/>
    </source>
</evidence>
<keyword evidence="4 11" id="KW-0808">Transferase</keyword>
<dbReference type="PANTHER" id="PTHR10196:SF69">
    <property type="entry name" value="GLYCEROL KINASE"/>
    <property type="match status" value="1"/>
</dbReference>
<dbReference type="CDD" id="cd07786">
    <property type="entry name" value="FGGY_EcGK_like"/>
    <property type="match status" value="1"/>
</dbReference>
<keyword evidence="5" id="KW-0547">Nucleotide-binding</keyword>
<sequence>MPKKYILAVDEGTTGTRAALLNREGEIIAMFYREFTQYFPRAGWVEHDPEEIWQVTIQVVERVLSKAKVSAADIAAIGITNQRETTVLWEKDTGRPVYRAIVWQCRRTRPLCDELKADGLQETVKDKTGLIIDPYFSATKIKWILDNVPKVREGAKRGKVLFGTVDSWLVWKLTGGKSHLTDYTNASRTMLFNIHSFEWDKELTDIFDVPEEILPQVRPSGDIYGYTEESEVLPRGIPIAGILGDQQAALFGQACFYPGTVKNTYGTGCFLLINTGEKAVNSSKGLLTSISCNEKGNPAYSLEGSIFVGGAAIQWLRDALGLIDAPEETEALARKVEDTGGVYVIPAFVGLGAPYWDPSARGAILGITRGTRKEHLVRATLESIAYQTKDILRVMLQEAGVSIRRIRVDGGAAKNDWLMQFQADILDLPVERPLYVETTSLGVGFLAGLGIGYWKEKEILHLWKREAVFLPQMRKETRERLYVGWQKAVARILTSSQKGT</sequence>
<dbReference type="HAMAP" id="MF_00186">
    <property type="entry name" value="Glycerol_kin"/>
    <property type="match status" value="1"/>
</dbReference>
<dbReference type="Proteomes" id="UP000320781">
    <property type="component" value="Unassembled WGS sequence"/>
</dbReference>
<dbReference type="Pfam" id="PF00370">
    <property type="entry name" value="FGGY_N"/>
    <property type="match status" value="1"/>
</dbReference>